<comment type="caution">
    <text evidence="2">The sequence shown here is derived from an EMBL/GenBank/DDBJ whole genome shotgun (WGS) entry which is preliminary data.</text>
</comment>
<keyword evidence="1" id="KW-0472">Membrane</keyword>
<accession>A0ABQ0E8C4</accession>
<name>A0ABQ0E8C4_9BACT</name>
<dbReference type="EMBL" id="BAAFSG010000001">
    <property type="protein sequence ID" value="GAB1254003.1"/>
    <property type="molecule type" value="Genomic_DNA"/>
</dbReference>
<proteinExistence type="predicted"/>
<evidence type="ECO:0000313" key="2">
    <source>
        <dbReference type="EMBL" id="GAB1254003.1"/>
    </source>
</evidence>
<gene>
    <name evidence="2" type="ORF">Defa_14900</name>
</gene>
<dbReference type="Proteomes" id="UP001628192">
    <property type="component" value="Unassembled WGS sequence"/>
</dbReference>
<keyword evidence="1" id="KW-1133">Transmembrane helix</keyword>
<keyword evidence="3" id="KW-1185">Reference proteome</keyword>
<evidence type="ECO:0000256" key="1">
    <source>
        <dbReference type="SAM" id="Phobius"/>
    </source>
</evidence>
<feature type="transmembrane region" description="Helical" evidence="1">
    <location>
        <begin position="38"/>
        <end position="57"/>
    </location>
</feature>
<sequence length="121" mass="12456">MAGGMAASPVEGMLAAPEYGSGVAAAGQSVIWLPPDSALLWTWGLLLALGVAVQLLGLLLRRRFFLGGGASLVCCAALLDRDPTLLTGQILLLAGLLWLCGPAAESRSGFLRKLSGPKPRS</sequence>
<reference evidence="2 3" key="1">
    <citation type="journal article" date="2025" name="Int. J. Syst. Evol. Microbiol.">
        <title>Desulfovibrio falkowii sp. nov., Porphyromonas miyakawae sp. nov., Mediterraneibacter flintii sp. nov. and Owariibacterium komagatae gen. nov., sp. nov., isolated from human faeces.</title>
        <authorList>
            <person name="Hamaguchi T."/>
            <person name="Ohara M."/>
            <person name="Hisatomi A."/>
            <person name="Sekiguchi K."/>
            <person name="Takeda J.I."/>
            <person name="Ueyama J."/>
            <person name="Ito M."/>
            <person name="Nishiwaki H."/>
            <person name="Ogi T."/>
            <person name="Hirayama M."/>
            <person name="Ohkuma M."/>
            <person name="Sakamoto M."/>
            <person name="Ohno K."/>
        </authorList>
    </citation>
    <scope>NUCLEOTIDE SEQUENCE [LARGE SCALE GENOMIC DNA]</scope>
    <source>
        <strain evidence="2 3">13CB8C</strain>
    </source>
</reference>
<evidence type="ECO:0000313" key="3">
    <source>
        <dbReference type="Proteomes" id="UP001628192"/>
    </source>
</evidence>
<protein>
    <submittedName>
        <fullName evidence="2">Uncharacterized protein</fullName>
    </submittedName>
</protein>
<organism evidence="2 3">
    <name type="scientific">Desulfovibrio falkowii</name>
    <dbReference type="NCBI Taxonomy" id="3136602"/>
    <lineage>
        <taxon>Bacteria</taxon>
        <taxon>Pseudomonadati</taxon>
        <taxon>Thermodesulfobacteriota</taxon>
        <taxon>Desulfovibrionia</taxon>
        <taxon>Desulfovibrionales</taxon>
        <taxon>Desulfovibrionaceae</taxon>
        <taxon>Desulfovibrio</taxon>
    </lineage>
</organism>
<keyword evidence="1" id="KW-0812">Transmembrane</keyword>